<comment type="caution">
    <text evidence="3">The sequence shown here is derived from an EMBL/GenBank/DDBJ whole genome shotgun (WGS) entry which is preliminary data.</text>
</comment>
<feature type="transmembrane region" description="Helical" evidence="2">
    <location>
        <begin position="129"/>
        <end position="148"/>
    </location>
</feature>
<protein>
    <submittedName>
        <fullName evidence="3">Stage II sporulation protein M</fullName>
    </submittedName>
</protein>
<reference evidence="3" key="1">
    <citation type="submission" date="2020-08" db="EMBL/GenBank/DDBJ databases">
        <title>Genome public.</title>
        <authorList>
            <person name="Liu C."/>
            <person name="Sun Q."/>
        </authorList>
    </citation>
    <scope>NUCLEOTIDE SEQUENCE</scope>
    <source>
        <strain evidence="3">NSJ-15</strain>
    </source>
</reference>
<feature type="transmembrane region" description="Helical" evidence="2">
    <location>
        <begin position="211"/>
        <end position="235"/>
    </location>
</feature>
<dbReference type="AlphaFoldDB" id="A0A8J6NZT2"/>
<name>A0A8J6NZT2_9FIRM</name>
<keyword evidence="2" id="KW-0472">Membrane</keyword>
<dbReference type="Proteomes" id="UP000632659">
    <property type="component" value="Unassembled WGS sequence"/>
</dbReference>
<feature type="transmembrane region" description="Helical" evidence="2">
    <location>
        <begin position="52"/>
        <end position="72"/>
    </location>
</feature>
<evidence type="ECO:0000256" key="1">
    <source>
        <dbReference type="SAM" id="MobiDB-lite"/>
    </source>
</evidence>
<keyword evidence="2" id="KW-0812">Transmembrane</keyword>
<dbReference type="EMBL" id="JACRTL010000001">
    <property type="protein sequence ID" value="MBC8610024.1"/>
    <property type="molecule type" value="Genomic_DNA"/>
</dbReference>
<gene>
    <name evidence="3" type="ORF">H8702_02665</name>
</gene>
<feature type="region of interest" description="Disordered" evidence="1">
    <location>
        <begin position="1"/>
        <end position="36"/>
    </location>
</feature>
<dbReference type="RefSeq" id="WP_154824569.1">
    <property type="nucleotide sequence ID" value="NZ_JACRTL010000001.1"/>
</dbReference>
<accession>A0A8J6NZT2</accession>
<sequence>MIRTSGFTPVASAPVTEPSKERMAPAKPTETQPPLRTVKQVSVKRTRSARMLYTLLAVFLVGMLYGAVFLQTEDGGLWSKMSAINQSYLYAAESQSMFANFLNSLTSSCVFLALSFLGGLCAVGQPVSVLTLFIRGLGIGSYMGYFYLAHSVQGVAYSLLLIVPGVLVSVLALGLSCRESLRMSNRILCSFLRGEALLNREIFTLYLKKHLILFIFLVASAGLDCILRAVFSGIFHLG</sequence>
<dbReference type="InterPro" id="IPR002798">
    <property type="entry name" value="SpoIIM-like"/>
</dbReference>
<feature type="transmembrane region" description="Helical" evidence="2">
    <location>
        <begin position="97"/>
        <end position="117"/>
    </location>
</feature>
<dbReference type="Pfam" id="PF01944">
    <property type="entry name" value="SpoIIM"/>
    <property type="match status" value="1"/>
</dbReference>
<keyword evidence="2" id="KW-1133">Transmembrane helix</keyword>
<feature type="transmembrane region" description="Helical" evidence="2">
    <location>
        <begin position="154"/>
        <end position="176"/>
    </location>
</feature>
<evidence type="ECO:0000256" key="2">
    <source>
        <dbReference type="SAM" id="Phobius"/>
    </source>
</evidence>
<proteinExistence type="predicted"/>
<evidence type="ECO:0000313" key="3">
    <source>
        <dbReference type="EMBL" id="MBC8610024.1"/>
    </source>
</evidence>
<organism evidence="3 4">
    <name type="scientific">Massiliimalia timonensis</name>
    <dbReference type="NCBI Taxonomy" id="1987501"/>
    <lineage>
        <taxon>Bacteria</taxon>
        <taxon>Bacillati</taxon>
        <taxon>Bacillota</taxon>
        <taxon>Clostridia</taxon>
        <taxon>Eubacteriales</taxon>
        <taxon>Oscillospiraceae</taxon>
        <taxon>Massiliimalia</taxon>
    </lineage>
</organism>
<evidence type="ECO:0000313" key="4">
    <source>
        <dbReference type="Proteomes" id="UP000632659"/>
    </source>
</evidence>
<keyword evidence="4" id="KW-1185">Reference proteome</keyword>